<dbReference type="PANTHER" id="PTHR15822">
    <property type="entry name" value="TRAF AND TNF RECEPTOR-ASSOCIATED PROTEIN"/>
    <property type="match status" value="1"/>
</dbReference>
<evidence type="ECO:0000256" key="7">
    <source>
        <dbReference type="ARBA" id="ARBA00022842"/>
    </source>
</evidence>
<evidence type="ECO:0000256" key="8">
    <source>
        <dbReference type="ARBA" id="ARBA00023204"/>
    </source>
</evidence>
<dbReference type="GO" id="GO:0046872">
    <property type="term" value="F:metal ion binding"/>
    <property type="evidence" value="ECO:0007669"/>
    <property type="project" value="UniProtKB-KW"/>
</dbReference>
<evidence type="ECO:0000259" key="10">
    <source>
        <dbReference type="Pfam" id="PF03372"/>
    </source>
</evidence>
<protein>
    <submittedName>
        <fullName evidence="11">Endonuclease</fullName>
    </submittedName>
</protein>
<dbReference type="Pfam" id="PF03372">
    <property type="entry name" value="Exo_endo_phos"/>
    <property type="match status" value="1"/>
</dbReference>
<evidence type="ECO:0000256" key="9">
    <source>
        <dbReference type="SAM" id="Phobius"/>
    </source>
</evidence>
<keyword evidence="9" id="KW-1133">Transmembrane helix</keyword>
<evidence type="ECO:0000313" key="12">
    <source>
        <dbReference type="Proteomes" id="UP000235598"/>
    </source>
</evidence>
<keyword evidence="11" id="KW-0255">Endonuclease</keyword>
<evidence type="ECO:0000256" key="1">
    <source>
        <dbReference type="ARBA" id="ARBA00001936"/>
    </source>
</evidence>
<keyword evidence="5" id="KW-0227">DNA damage</keyword>
<keyword evidence="8" id="KW-0234">DNA repair</keyword>
<accession>A0A2N6VKC2</accession>
<dbReference type="InterPro" id="IPR005135">
    <property type="entry name" value="Endo/exonuclease/phosphatase"/>
</dbReference>
<gene>
    <name evidence="11" type="ORF">CJ199_11310</name>
</gene>
<dbReference type="OrthoDB" id="4316587at2"/>
<dbReference type="RefSeq" id="WP_102239586.1">
    <property type="nucleotide sequence ID" value="NZ_BAAAIM010000004.1"/>
</dbReference>
<comment type="cofactor">
    <cofactor evidence="1">
        <name>Mn(2+)</name>
        <dbReference type="ChEBI" id="CHEBI:29035"/>
    </cofactor>
</comment>
<comment type="caution">
    <text evidence="11">The sequence shown here is derived from an EMBL/GenBank/DDBJ whole genome shotgun (WGS) entry which is preliminary data.</text>
</comment>
<dbReference type="InterPro" id="IPR051547">
    <property type="entry name" value="TDP2-like"/>
</dbReference>
<dbReference type="GO" id="GO:0004519">
    <property type="term" value="F:endonuclease activity"/>
    <property type="evidence" value="ECO:0007669"/>
    <property type="project" value="UniProtKB-KW"/>
</dbReference>
<dbReference type="PANTHER" id="PTHR15822:SF4">
    <property type="entry name" value="TYROSYL-DNA PHOSPHODIESTERASE 2"/>
    <property type="match status" value="1"/>
</dbReference>
<proteinExistence type="predicted"/>
<evidence type="ECO:0000256" key="5">
    <source>
        <dbReference type="ARBA" id="ARBA00022763"/>
    </source>
</evidence>
<dbReference type="AlphaFoldDB" id="A0A2N6VKC2"/>
<evidence type="ECO:0000313" key="11">
    <source>
        <dbReference type="EMBL" id="PMD04590.1"/>
    </source>
</evidence>
<name>A0A2N6VKC2_9MICO</name>
<evidence type="ECO:0000256" key="4">
    <source>
        <dbReference type="ARBA" id="ARBA00022723"/>
    </source>
</evidence>
<dbReference type="InterPro" id="IPR036691">
    <property type="entry name" value="Endo/exonu/phosph_ase_sf"/>
</dbReference>
<keyword evidence="4" id="KW-0479">Metal-binding</keyword>
<feature type="transmembrane region" description="Helical" evidence="9">
    <location>
        <begin position="45"/>
        <end position="71"/>
    </location>
</feature>
<dbReference type="SUPFAM" id="SSF56219">
    <property type="entry name" value="DNase I-like"/>
    <property type="match status" value="1"/>
</dbReference>
<evidence type="ECO:0000256" key="3">
    <source>
        <dbReference type="ARBA" id="ARBA00022722"/>
    </source>
</evidence>
<dbReference type="GO" id="GO:0006281">
    <property type="term" value="P:DNA repair"/>
    <property type="evidence" value="ECO:0007669"/>
    <property type="project" value="UniProtKB-KW"/>
</dbReference>
<keyword evidence="3" id="KW-0540">Nuclease</keyword>
<evidence type="ECO:0000256" key="2">
    <source>
        <dbReference type="ARBA" id="ARBA00001946"/>
    </source>
</evidence>
<dbReference type="EMBL" id="PNHK01000005">
    <property type="protein sequence ID" value="PMD04590.1"/>
    <property type="molecule type" value="Genomic_DNA"/>
</dbReference>
<dbReference type="GO" id="GO:0016787">
    <property type="term" value="F:hydrolase activity"/>
    <property type="evidence" value="ECO:0007669"/>
    <property type="project" value="UniProtKB-KW"/>
</dbReference>
<sequence length="301" mass="32872">MRKGTVVFLIGAGLTALLLLHHLIPTTRGLALVVESVLPWTGALIVILLIVGLIRFSVWSIIGVVVPALVWGQMFGVYLKPSSEPDHTDIVVATQNVGARLPEPSATALRIIERKPDIVTLQEIESLSGKIIREQMDKNFKHSKVSDTVGLWSKWPIKDTEEIDLGLSWPRAFAATVETDHGSVRVYSVHMPSVRPGRESLRNAALQTVAQKVSEDPAKRVIVAGDFNSTSTDRYFADLNDSLTDTRRATGGGFGFTWPATFPVARLDHIMVRGMDPVSDTVLPRGTSDHRAIVAGINLSK</sequence>
<keyword evidence="9" id="KW-0472">Membrane</keyword>
<comment type="cofactor">
    <cofactor evidence="2">
        <name>Mg(2+)</name>
        <dbReference type="ChEBI" id="CHEBI:18420"/>
    </cofactor>
</comment>
<keyword evidence="7" id="KW-0460">Magnesium</keyword>
<keyword evidence="6" id="KW-0378">Hydrolase</keyword>
<dbReference type="Proteomes" id="UP000235598">
    <property type="component" value="Unassembled WGS sequence"/>
</dbReference>
<reference evidence="11 12" key="1">
    <citation type="submission" date="2017-09" db="EMBL/GenBank/DDBJ databases">
        <title>Bacterial strain isolated from the female urinary microbiota.</title>
        <authorList>
            <person name="Thomas-White K."/>
            <person name="Kumar N."/>
            <person name="Forster S."/>
            <person name="Putonti C."/>
            <person name="Lawley T."/>
            <person name="Wolfe A.J."/>
        </authorList>
    </citation>
    <scope>NUCLEOTIDE SEQUENCE [LARGE SCALE GENOMIC DNA]</scope>
    <source>
        <strain evidence="11 12">UMB1301</strain>
    </source>
</reference>
<evidence type="ECO:0000256" key="6">
    <source>
        <dbReference type="ARBA" id="ARBA00022801"/>
    </source>
</evidence>
<organism evidence="11 12">
    <name type="scientific">Brevibacterium paucivorans</name>
    <dbReference type="NCBI Taxonomy" id="170994"/>
    <lineage>
        <taxon>Bacteria</taxon>
        <taxon>Bacillati</taxon>
        <taxon>Actinomycetota</taxon>
        <taxon>Actinomycetes</taxon>
        <taxon>Micrococcales</taxon>
        <taxon>Brevibacteriaceae</taxon>
        <taxon>Brevibacterium</taxon>
    </lineage>
</organism>
<feature type="domain" description="Endonuclease/exonuclease/phosphatase" evidence="10">
    <location>
        <begin position="94"/>
        <end position="290"/>
    </location>
</feature>
<keyword evidence="9" id="KW-0812">Transmembrane</keyword>
<dbReference type="Gene3D" id="3.60.10.10">
    <property type="entry name" value="Endonuclease/exonuclease/phosphatase"/>
    <property type="match status" value="1"/>
</dbReference>